<comment type="function">
    <text evidence="9">Component of the mitochondrial large ribosomal subunit (mt-LSU). The mitochondrial ribosome (mitoribosome) is a large ribonucleoprotein complex responsible for the synthesis of proteins inside mitochondria.</text>
</comment>
<dbReference type="Proteomes" id="UP000735302">
    <property type="component" value="Unassembled WGS sequence"/>
</dbReference>
<dbReference type="PANTHER" id="PTHR21026:SF2">
    <property type="entry name" value="LARGE RIBOSOMAL SUBUNIT PROTEIN BL32M"/>
    <property type="match status" value="1"/>
</dbReference>
<evidence type="ECO:0000256" key="9">
    <source>
        <dbReference type="ARBA" id="ARBA00045766"/>
    </source>
</evidence>
<name>A0AAV4DTF1_9GAST</name>
<keyword evidence="5" id="KW-0496">Mitochondrion</keyword>
<evidence type="ECO:0000256" key="5">
    <source>
        <dbReference type="ARBA" id="ARBA00023128"/>
    </source>
</evidence>
<evidence type="ECO:0000256" key="8">
    <source>
        <dbReference type="ARBA" id="ARBA00042577"/>
    </source>
</evidence>
<comment type="similarity">
    <text evidence="2">Belongs to the bacterial ribosomal protein bL32 family.</text>
</comment>
<dbReference type="GO" id="GO:0005762">
    <property type="term" value="C:mitochondrial large ribosomal subunit"/>
    <property type="evidence" value="ECO:0007669"/>
    <property type="project" value="TreeGrafter"/>
</dbReference>
<dbReference type="InterPro" id="IPR002677">
    <property type="entry name" value="Ribosomal_bL32"/>
</dbReference>
<dbReference type="InterPro" id="IPR051991">
    <property type="entry name" value="Mitoribosomal_protein_bL32"/>
</dbReference>
<dbReference type="AlphaFoldDB" id="A0AAV4DTF1"/>
<evidence type="ECO:0000313" key="11">
    <source>
        <dbReference type="Proteomes" id="UP000735302"/>
    </source>
</evidence>
<keyword evidence="4 10" id="KW-0689">Ribosomal protein</keyword>
<keyword evidence="6" id="KW-0687">Ribonucleoprotein</keyword>
<evidence type="ECO:0000313" key="10">
    <source>
        <dbReference type="EMBL" id="GFO47583.1"/>
    </source>
</evidence>
<protein>
    <recommendedName>
        <fullName evidence="7">Large ribosomal subunit protein bL32m</fullName>
    </recommendedName>
    <alternativeName>
        <fullName evidence="8">39S ribosomal protein L32, mitochondrial</fullName>
    </alternativeName>
</protein>
<dbReference type="PANTHER" id="PTHR21026">
    <property type="entry name" value="39S RIBOSOMAL PROTEIN L32, MITOCHONDRIAL"/>
    <property type="match status" value="1"/>
</dbReference>
<organism evidence="10 11">
    <name type="scientific">Plakobranchus ocellatus</name>
    <dbReference type="NCBI Taxonomy" id="259542"/>
    <lineage>
        <taxon>Eukaryota</taxon>
        <taxon>Metazoa</taxon>
        <taxon>Spiralia</taxon>
        <taxon>Lophotrochozoa</taxon>
        <taxon>Mollusca</taxon>
        <taxon>Gastropoda</taxon>
        <taxon>Heterobranchia</taxon>
        <taxon>Euthyneura</taxon>
        <taxon>Panpulmonata</taxon>
        <taxon>Sacoglossa</taxon>
        <taxon>Placobranchoidea</taxon>
        <taxon>Plakobranchidae</taxon>
        <taxon>Plakobranchus</taxon>
    </lineage>
</organism>
<evidence type="ECO:0000256" key="3">
    <source>
        <dbReference type="ARBA" id="ARBA00022946"/>
    </source>
</evidence>
<keyword evidence="11" id="KW-1185">Reference proteome</keyword>
<dbReference type="GO" id="GO:0006412">
    <property type="term" value="P:translation"/>
    <property type="evidence" value="ECO:0007669"/>
    <property type="project" value="InterPro"/>
</dbReference>
<evidence type="ECO:0000256" key="7">
    <source>
        <dbReference type="ARBA" id="ARBA00039935"/>
    </source>
</evidence>
<comment type="caution">
    <text evidence="10">The sequence shown here is derived from an EMBL/GenBank/DDBJ whole genome shotgun (WGS) entry which is preliminary data.</text>
</comment>
<dbReference type="EMBL" id="BLXT01008339">
    <property type="protein sequence ID" value="GFO47583.1"/>
    <property type="molecule type" value="Genomic_DNA"/>
</dbReference>
<evidence type="ECO:0000256" key="6">
    <source>
        <dbReference type="ARBA" id="ARBA00023274"/>
    </source>
</evidence>
<dbReference type="Pfam" id="PF01783">
    <property type="entry name" value="Ribosomal_L32p"/>
    <property type="match status" value="1"/>
</dbReference>
<dbReference type="InterPro" id="IPR011332">
    <property type="entry name" value="Ribosomal_zn-bd"/>
</dbReference>
<gene>
    <name evidence="10" type="ORF">PoB_007408800</name>
</gene>
<reference evidence="10 11" key="1">
    <citation type="journal article" date="2021" name="Elife">
        <title>Chloroplast acquisition without the gene transfer in kleptoplastic sea slugs, Plakobranchus ocellatus.</title>
        <authorList>
            <person name="Maeda T."/>
            <person name="Takahashi S."/>
            <person name="Yoshida T."/>
            <person name="Shimamura S."/>
            <person name="Takaki Y."/>
            <person name="Nagai Y."/>
            <person name="Toyoda A."/>
            <person name="Suzuki Y."/>
            <person name="Arimoto A."/>
            <person name="Ishii H."/>
            <person name="Satoh N."/>
            <person name="Nishiyama T."/>
            <person name="Hasebe M."/>
            <person name="Maruyama T."/>
            <person name="Minagawa J."/>
            <person name="Obokata J."/>
            <person name="Shigenobu S."/>
        </authorList>
    </citation>
    <scope>NUCLEOTIDE SEQUENCE [LARGE SCALE GENOMIC DNA]</scope>
</reference>
<comment type="subcellular location">
    <subcellularLocation>
        <location evidence="1">Mitochondrion</location>
    </subcellularLocation>
</comment>
<sequence>MASPIRGFTLSFKKRWASVINDIRIIFDSFTGPPSGALATLDMSPHQLPRTEAPDPRSSLASIFDSILYAVPKHRRSVEKRLHRKHRFTGFMEYGTPKTNIIPCLECGNFKEKGHLCKYCYEKVRAETNEMQAKMGDKLQFDVPRSEMEFIYDNETKSEGTYAVQMSKPRPSWFPRKLLNKTGS</sequence>
<evidence type="ECO:0000256" key="2">
    <source>
        <dbReference type="ARBA" id="ARBA00008560"/>
    </source>
</evidence>
<dbReference type="SUPFAM" id="SSF57829">
    <property type="entry name" value="Zn-binding ribosomal proteins"/>
    <property type="match status" value="1"/>
</dbReference>
<dbReference type="GO" id="GO:0003735">
    <property type="term" value="F:structural constituent of ribosome"/>
    <property type="evidence" value="ECO:0007669"/>
    <property type="project" value="TreeGrafter"/>
</dbReference>
<evidence type="ECO:0000256" key="4">
    <source>
        <dbReference type="ARBA" id="ARBA00022980"/>
    </source>
</evidence>
<proteinExistence type="inferred from homology"/>
<accession>A0AAV4DTF1</accession>
<evidence type="ECO:0000256" key="1">
    <source>
        <dbReference type="ARBA" id="ARBA00004173"/>
    </source>
</evidence>
<keyword evidence="3" id="KW-0809">Transit peptide</keyword>